<organism evidence="2">
    <name type="scientific">marine sediment metagenome</name>
    <dbReference type="NCBI Taxonomy" id="412755"/>
    <lineage>
        <taxon>unclassified sequences</taxon>
        <taxon>metagenomes</taxon>
        <taxon>ecological metagenomes</taxon>
    </lineage>
</organism>
<protein>
    <recommendedName>
        <fullName evidence="1">AAA domain-containing protein</fullName>
    </recommendedName>
</protein>
<dbReference type="AlphaFoldDB" id="X1T0B8"/>
<gene>
    <name evidence="2" type="ORF">S12H4_19606</name>
</gene>
<dbReference type="Gene3D" id="3.40.50.300">
    <property type="entry name" value="P-loop containing nucleotide triphosphate hydrolases"/>
    <property type="match status" value="1"/>
</dbReference>
<dbReference type="InterPro" id="IPR025669">
    <property type="entry name" value="AAA_dom"/>
</dbReference>
<reference evidence="2" key="1">
    <citation type="journal article" date="2014" name="Front. Microbiol.">
        <title>High frequency of phylogenetically diverse reductive dehalogenase-homologous genes in deep subseafloor sedimentary metagenomes.</title>
        <authorList>
            <person name="Kawai M."/>
            <person name="Futagami T."/>
            <person name="Toyoda A."/>
            <person name="Takaki Y."/>
            <person name="Nishi S."/>
            <person name="Hori S."/>
            <person name="Arai W."/>
            <person name="Tsubouchi T."/>
            <person name="Morono Y."/>
            <person name="Uchiyama I."/>
            <person name="Ito T."/>
            <person name="Fujiyama A."/>
            <person name="Inagaki F."/>
            <person name="Takami H."/>
        </authorList>
    </citation>
    <scope>NUCLEOTIDE SEQUENCE</scope>
    <source>
        <strain evidence="2">Expedition CK06-06</strain>
    </source>
</reference>
<dbReference type="PANTHER" id="PTHR13696">
    <property type="entry name" value="P-LOOP CONTAINING NUCLEOSIDE TRIPHOSPHATE HYDROLASE"/>
    <property type="match status" value="1"/>
</dbReference>
<dbReference type="CDD" id="cd02042">
    <property type="entry name" value="ParAB_family"/>
    <property type="match status" value="1"/>
</dbReference>
<accession>X1T0B8</accession>
<dbReference type="InterPro" id="IPR050678">
    <property type="entry name" value="DNA_Partitioning_ATPase"/>
</dbReference>
<evidence type="ECO:0000259" key="1">
    <source>
        <dbReference type="Pfam" id="PF13614"/>
    </source>
</evidence>
<dbReference type="EMBL" id="BARW01009822">
    <property type="protein sequence ID" value="GAI84851.1"/>
    <property type="molecule type" value="Genomic_DNA"/>
</dbReference>
<dbReference type="PANTHER" id="PTHR13696:SF52">
    <property type="entry name" value="PARA FAMILY PROTEIN CT_582"/>
    <property type="match status" value="1"/>
</dbReference>
<dbReference type="InterPro" id="IPR027417">
    <property type="entry name" value="P-loop_NTPase"/>
</dbReference>
<dbReference type="SUPFAM" id="SSF52540">
    <property type="entry name" value="P-loop containing nucleoside triphosphate hydrolases"/>
    <property type="match status" value="1"/>
</dbReference>
<dbReference type="Pfam" id="PF13614">
    <property type="entry name" value="AAA_31"/>
    <property type="match status" value="1"/>
</dbReference>
<sequence>MAALALKRQNVLVIDCDPQGSVADWLDVNPENTFFDLLTDKLNPQKCIYQARDRLSIIPSDKQLVLIEVRLAKDENMEKAFQNKLGSIKDYDFVFLDCPPSMSILNVNALEYADEIFMPVSMDYLSLRGVKQVIQSLPQGIEITRILPTFYDQRTKKSQEILQDLKSFFKEKVTSPIRVNVRLSEASSFHKTIFEFEPNSRGARDYTRLAEEII</sequence>
<comment type="caution">
    <text evidence="2">The sequence shown here is derived from an EMBL/GenBank/DDBJ whole genome shotgun (WGS) entry which is preliminary data.</text>
</comment>
<name>X1T0B8_9ZZZZ</name>
<evidence type="ECO:0000313" key="2">
    <source>
        <dbReference type="EMBL" id="GAI84851.1"/>
    </source>
</evidence>
<proteinExistence type="predicted"/>
<feature type="domain" description="AAA" evidence="1">
    <location>
        <begin position="2"/>
        <end position="137"/>
    </location>
</feature>